<dbReference type="AlphaFoldDB" id="A0A167DTB1"/>
<dbReference type="Proteomes" id="UP000076584">
    <property type="component" value="Unassembled WGS sequence"/>
</dbReference>
<evidence type="ECO:0000259" key="5">
    <source>
        <dbReference type="PROSITE" id="PS50048"/>
    </source>
</evidence>
<dbReference type="STRING" id="1573173.A0A167DTB1"/>
<dbReference type="EMBL" id="LFIW01000896">
    <property type="protein sequence ID" value="KZL84313.1"/>
    <property type="molecule type" value="Genomic_DNA"/>
</dbReference>
<dbReference type="Gene3D" id="4.10.240.10">
    <property type="entry name" value="Zn(2)-C6 fungal-type DNA-binding domain"/>
    <property type="match status" value="1"/>
</dbReference>
<feature type="region of interest" description="Disordered" evidence="4">
    <location>
        <begin position="672"/>
        <end position="695"/>
    </location>
</feature>
<dbReference type="InterPro" id="IPR036864">
    <property type="entry name" value="Zn2-C6_fun-type_DNA-bd_sf"/>
</dbReference>
<dbReference type="PROSITE" id="PS00463">
    <property type="entry name" value="ZN2_CY6_FUNGAL_1"/>
    <property type="match status" value="1"/>
</dbReference>
<keyword evidence="2" id="KW-0804">Transcription</keyword>
<evidence type="ECO:0000313" key="7">
    <source>
        <dbReference type="Proteomes" id="UP000076584"/>
    </source>
</evidence>
<evidence type="ECO:0000256" key="1">
    <source>
        <dbReference type="ARBA" id="ARBA00023015"/>
    </source>
</evidence>
<proteinExistence type="predicted"/>
<gene>
    <name evidence="6" type="ORF">CI238_13032</name>
</gene>
<keyword evidence="1" id="KW-0805">Transcription regulation</keyword>
<dbReference type="CDD" id="cd00067">
    <property type="entry name" value="GAL4"/>
    <property type="match status" value="1"/>
</dbReference>
<name>A0A167DTB1_COLIC</name>
<feature type="compositionally biased region" description="Low complexity" evidence="4">
    <location>
        <begin position="170"/>
        <end position="184"/>
    </location>
</feature>
<dbReference type="Pfam" id="PF00172">
    <property type="entry name" value="Zn_clus"/>
    <property type="match status" value="1"/>
</dbReference>
<dbReference type="PROSITE" id="PS50048">
    <property type="entry name" value="ZN2_CY6_FUNGAL_2"/>
    <property type="match status" value="1"/>
</dbReference>
<evidence type="ECO:0000256" key="3">
    <source>
        <dbReference type="ARBA" id="ARBA00023242"/>
    </source>
</evidence>
<dbReference type="PANTHER" id="PTHR47840">
    <property type="entry name" value="ZN(II)2CYS6 TRANSCRIPTION FACTOR (EUROFUNG)-RELATED"/>
    <property type="match status" value="1"/>
</dbReference>
<feature type="region of interest" description="Disordered" evidence="4">
    <location>
        <begin position="156"/>
        <end position="184"/>
    </location>
</feature>
<feature type="non-terminal residue" evidence="6">
    <location>
        <position position="1"/>
    </location>
</feature>
<reference evidence="6 7" key="1">
    <citation type="submission" date="2015-06" db="EMBL/GenBank/DDBJ databases">
        <title>Survival trade-offs in plant roots during colonization by closely related pathogenic and mutualistic fungi.</title>
        <authorList>
            <person name="Hacquard S."/>
            <person name="Kracher B."/>
            <person name="Hiruma K."/>
            <person name="Weinman A."/>
            <person name="Muench P."/>
            <person name="Garrido Oter R."/>
            <person name="Ver Loren van Themaat E."/>
            <person name="Dallerey J.-F."/>
            <person name="Damm U."/>
            <person name="Henrissat B."/>
            <person name="Lespinet O."/>
            <person name="Thon M."/>
            <person name="Kemen E."/>
            <person name="McHardy A.C."/>
            <person name="Schulze-Lefert P."/>
            <person name="O'Connell R.J."/>
        </authorList>
    </citation>
    <scope>NUCLEOTIDE SEQUENCE [LARGE SCALE GENOMIC DNA]</scope>
    <source>
        <strain evidence="6 7">MAFF 238704</strain>
    </source>
</reference>
<evidence type="ECO:0000256" key="2">
    <source>
        <dbReference type="ARBA" id="ARBA00023163"/>
    </source>
</evidence>
<sequence>LFLERSCLTRPRHRCTYIYTETLLWPSSSNTPVATPAAKCISADSMPTSRAEGCRKTLSRAHELDSESEARRRKVRKGTHSCWECRRRKMKCIFGSPTDAVCISCQRRGAKCVAQEFPEEISPSLERSLQMGDRMVRVETLIEQLLKKASNGSDCIGANTTREDDARPISHLTPASTSSQSSQLFSSYKPSIDTKPVEYEILTGGVGLPKSKHAKAQLVTPRKYEKLSRILHKYLPSPKDSEILVKAHSNISTLFNQMLTVPYKDLDRSDPKFSEGLLERPEPCVHPVFIARYMLHVATFLQHLPPDSHEVIQGLSEPPCEMMNRLADAAISLVTTNDDLVGSVEGLECVMLESLYQANGGNLRKGLIAIRRAMVVAQLMGFHKPGSQAQGRVLDPDKKAHPEFIWFRIVFAERHLCLMLGLPQGTLDRSMASKAMLAGDTPMGRLERVHCVVASRLLERNQSDPSSQDFALTQELDAELQTAAEGLPSKWWLAANLATVVDNPEAMFWDMRRQFHQLFHYNLLNQLHLPYMLRSSSTGHKHDYSLITCVNASREVLSRFIMFRSFSRVALCCRTIDFFALMAAMTLQIAHLDGHRRSAAALALSQRQGQPAAKTENLLAHQRPADRAMIEQTQESMEEVSRLHADALSAQSADLLQRLLAIESEAASGHAHRANSVSVQAPHAAEELDEEPSNDSCGAVRVYIPYFGVINIAREGGISKEISINYDEGLSTETEGRRRELSTQPAAIGDKSIATQVVLQTPSSTSEVFLQQCEYPIATAGVDDWAFQGIDMAFFDSLMRGAEDDGNDGPELPAWSTGS</sequence>
<comment type="caution">
    <text evidence="6">The sequence shown here is derived from an EMBL/GenBank/DDBJ whole genome shotgun (WGS) entry which is preliminary data.</text>
</comment>
<protein>
    <submittedName>
        <fullName evidence="6">Zn 2cys6 transcription factor</fullName>
    </submittedName>
</protein>
<evidence type="ECO:0000313" key="6">
    <source>
        <dbReference type="EMBL" id="KZL84313.1"/>
    </source>
</evidence>
<keyword evidence="7" id="KW-1185">Reference proteome</keyword>
<dbReference type="InterPro" id="IPR001138">
    <property type="entry name" value="Zn2Cys6_DnaBD"/>
</dbReference>
<dbReference type="GO" id="GO:0000981">
    <property type="term" value="F:DNA-binding transcription factor activity, RNA polymerase II-specific"/>
    <property type="evidence" value="ECO:0007669"/>
    <property type="project" value="InterPro"/>
</dbReference>
<dbReference type="SUPFAM" id="SSF57701">
    <property type="entry name" value="Zn2/Cys6 DNA-binding domain"/>
    <property type="match status" value="1"/>
</dbReference>
<evidence type="ECO:0000256" key="4">
    <source>
        <dbReference type="SAM" id="MobiDB-lite"/>
    </source>
</evidence>
<keyword evidence="3" id="KW-0539">Nucleus</keyword>
<dbReference type="SMART" id="SM00066">
    <property type="entry name" value="GAL4"/>
    <property type="match status" value="1"/>
</dbReference>
<feature type="domain" description="Zn(2)-C6 fungal-type" evidence="5">
    <location>
        <begin position="81"/>
        <end position="114"/>
    </location>
</feature>
<dbReference type="GO" id="GO:0008270">
    <property type="term" value="F:zinc ion binding"/>
    <property type="evidence" value="ECO:0007669"/>
    <property type="project" value="InterPro"/>
</dbReference>
<dbReference type="CDD" id="cd12148">
    <property type="entry name" value="fungal_TF_MHR"/>
    <property type="match status" value="1"/>
</dbReference>
<accession>A0A167DTB1</accession>
<organism evidence="6 7">
    <name type="scientific">Colletotrichum incanum</name>
    <name type="common">Soybean anthracnose fungus</name>
    <dbReference type="NCBI Taxonomy" id="1573173"/>
    <lineage>
        <taxon>Eukaryota</taxon>
        <taxon>Fungi</taxon>
        <taxon>Dikarya</taxon>
        <taxon>Ascomycota</taxon>
        <taxon>Pezizomycotina</taxon>
        <taxon>Sordariomycetes</taxon>
        <taxon>Hypocreomycetidae</taxon>
        <taxon>Glomerellales</taxon>
        <taxon>Glomerellaceae</taxon>
        <taxon>Colletotrichum</taxon>
        <taxon>Colletotrichum spaethianum species complex</taxon>
    </lineage>
</organism>
<dbReference type="PANTHER" id="PTHR47840:SF1">
    <property type="entry name" value="ZN(II)2CYS6 TRANSCRIPTION FACTOR (EUROFUNG)"/>
    <property type="match status" value="1"/>
</dbReference>